<dbReference type="Proteomes" id="UP000749559">
    <property type="component" value="Unassembled WGS sequence"/>
</dbReference>
<comment type="caution">
    <text evidence="4">The sequence shown here is derived from an EMBL/GenBank/DDBJ whole genome shotgun (WGS) entry which is preliminary data.</text>
</comment>
<dbReference type="Pfam" id="PF00107">
    <property type="entry name" value="ADH_zinc_N"/>
    <property type="match status" value="1"/>
</dbReference>
<proteinExistence type="predicted"/>
<evidence type="ECO:0000313" key="5">
    <source>
        <dbReference type="Proteomes" id="UP000749559"/>
    </source>
</evidence>
<feature type="non-terminal residue" evidence="4">
    <location>
        <position position="1"/>
    </location>
</feature>
<dbReference type="GO" id="GO:0016491">
    <property type="term" value="F:oxidoreductase activity"/>
    <property type="evidence" value="ECO:0007669"/>
    <property type="project" value="UniProtKB-KW"/>
</dbReference>
<name>A0A8J1UJ68_OWEFU</name>
<evidence type="ECO:0000259" key="3">
    <source>
        <dbReference type="Pfam" id="PF08240"/>
    </source>
</evidence>
<dbReference type="SUPFAM" id="SSF50129">
    <property type="entry name" value="GroES-like"/>
    <property type="match status" value="1"/>
</dbReference>
<dbReference type="Pfam" id="PF08240">
    <property type="entry name" value="ADH_N"/>
    <property type="match status" value="1"/>
</dbReference>
<feature type="domain" description="Alcohol dehydrogenase-like C-terminal" evidence="2">
    <location>
        <begin position="118"/>
        <end position="249"/>
    </location>
</feature>
<dbReference type="InterPro" id="IPR013154">
    <property type="entry name" value="ADH-like_N"/>
</dbReference>
<organism evidence="4 5">
    <name type="scientific">Owenia fusiformis</name>
    <name type="common">Polychaete worm</name>
    <dbReference type="NCBI Taxonomy" id="6347"/>
    <lineage>
        <taxon>Eukaryota</taxon>
        <taxon>Metazoa</taxon>
        <taxon>Spiralia</taxon>
        <taxon>Lophotrochozoa</taxon>
        <taxon>Annelida</taxon>
        <taxon>Polychaeta</taxon>
        <taxon>Sedentaria</taxon>
        <taxon>Canalipalpata</taxon>
        <taxon>Sabellida</taxon>
        <taxon>Oweniida</taxon>
        <taxon>Oweniidae</taxon>
        <taxon>Owenia</taxon>
    </lineage>
</organism>
<dbReference type="InterPro" id="IPR050129">
    <property type="entry name" value="Zn_alcohol_dh"/>
</dbReference>
<feature type="domain" description="Alcohol dehydrogenase-like N-terminal" evidence="3">
    <location>
        <begin position="1"/>
        <end position="74"/>
    </location>
</feature>
<evidence type="ECO:0000313" key="4">
    <source>
        <dbReference type="EMBL" id="CAH1792962.1"/>
    </source>
</evidence>
<evidence type="ECO:0000256" key="1">
    <source>
        <dbReference type="ARBA" id="ARBA00023002"/>
    </source>
</evidence>
<sequence length="291" mass="31977">SGLIESFGEGVHDLKVGDPVCANCVMACGSCGFCKSGRGNLCKNEGTFTLIGIEIDGGMADYMVSKRRRLFRLPSCLPLKIGALSEPFACSLHSFEQTAKSLDPATSNTLVIGCGWTGMAMALLLHHKGFKKITVVQGSKPRRDALLRFELGICVMRPDALKQEFKDKNGRNEGFDFIFDTAGTRESLKEYLPLARRGAQFCIFGLTTKDTSLRLDAANPVDITLNEINIFGAICSNPDEMSKSIEAIEDIHKSIDLSKIGIKLYSIENYEEGFKDMQNKTATKVMFEFNA</sequence>
<dbReference type="InterPro" id="IPR036291">
    <property type="entry name" value="NAD(P)-bd_dom_sf"/>
</dbReference>
<dbReference type="EMBL" id="CAIIXF020000008">
    <property type="protein sequence ID" value="CAH1792962.1"/>
    <property type="molecule type" value="Genomic_DNA"/>
</dbReference>
<accession>A0A8J1UJ68</accession>
<dbReference type="PANTHER" id="PTHR43401:SF2">
    <property type="entry name" value="L-THREONINE 3-DEHYDROGENASE"/>
    <property type="match status" value="1"/>
</dbReference>
<protein>
    <submittedName>
        <fullName evidence="4">Uncharacterized protein</fullName>
    </submittedName>
</protein>
<keyword evidence="1" id="KW-0560">Oxidoreductase</keyword>
<dbReference type="SUPFAM" id="SSF51735">
    <property type="entry name" value="NAD(P)-binding Rossmann-fold domains"/>
    <property type="match status" value="1"/>
</dbReference>
<evidence type="ECO:0000259" key="2">
    <source>
        <dbReference type="Pfam" id="PF00107"/>
    </source>
</evidence>
<dbReference type="InterPro" id="IPR011032">
    <property type="entry name" value="GroES-like_sf"/>
</dbReference>
<dbReference type="OrthoDB" id="1879366at2759"/>
<dbReference type="Gene3D" id="3.40.50.720">
    <property type="entry name" value="NAD(P)-binding Rossmann-like Domain"/>
    <property type="match status" value="1"/>
</dbReference>
<gene>
    <name evidence="4" type="ORF">OFUS_LOCUS17869</name>
</gene>
<dbReference type="Gene3D" id="3.90.180.10">
    <property type="entry name" value="Medium-chain alcohol dehydrogenases, catalytic domain"/>
    <property type="match status" value="1"/>
</dbReference>
<dbReference type="PANTHER" id="PTHR43401">
    <property type="entry name" value="L-THREONINE 3-DEHYDROGENASE"/>
    <property type="match status" value="1"/>
</dbReference>
<keyword evidence="5" id="KW-1185">Reference proteome</keyword>
<dbReference type="AlphaFoldDB" id="A0A8J1UJ68"/>
<reference evidence="4" key="1">
    <citation type="submission" date="2022-03" db="EMBL/GenBank/DDBJ databases">
        <authorList>
            <person name="Martin C."/>
        </authorList>
    </citation>
    <scope>NUCLEOTIDE SEQUENCE</scope>
</reference>
<dbReference type="InterPro" id="IPR013149">
    <property type="entry name" value="ADH-like_C"/>
</dbReference>